<dbReference type="EMBL" id="BAABHA010000006">
    <property type="protein sequence ID" value="GAA4382527.1"/>
    <property type="molecule type" value="Genomic_DNA"/>
</dbReference>
<feature type="domain" description="OmpA-like" evidence="6">
    <location>
        <begin position="58"/>
        <end position="172"/>
    </location>
</feature>
<dbReference type="PROSITE" id="PS51123">
    <property type="entry name" value="OMPA_2"/>
    <property type="match status" value="1"/>
</dbReference>
<sequence length="172" mass="18929">MKAILLALLCCLPLVSHGQLYLLNRAVERAASRVAERKIEEAVDRKVAEKTADYYSTLLEEGRLTSHAIQFEEGSATLVPDSQPFLKGIADAMRREPGMKLRIETHTLTAGEAAANLRLSQRRADAIRAALITAGIEGARLTVKGQGEAQPLYTDPDDEYAPLNQRVEFVKL</sequence>
<feature type="signal peptide" evidence="5">
    <location>
        <begin position="1"/>
        <end position="18"/>
    </location>
</feature>
<dbReference type="InterPro" id="IPR006664">
    <property type="entry name" value="OMP_bac"/>
</dbReference>
<evidence type="ECO:0000256" key="1">
    <source>
        <dbReference type="ARBA" id="ARBA00004442"/>
    </source>
</evidence>
<evidence type="ECO:0000256" key="4">
    <source>
        <dbReference type="PROSITE-ProRule" id="PRU00473"/>
    </source>
</evidence>
<keyword evidence="2 4" id="KW-0472">Membrane</keyword>
<dbReference type="InterPro" id="IPR006665">
    <property type="entry name" value="OmpA-like"/>
</dbReference>
<dbReference type="PRINTS" id="PR01021">
    <property type="entry name" value="OMPADOMAIN"/>
</dbReference>
<dbReference type="PANTHER" id="PTHR30329:SF21">
    <property type="entry name" value="LIPOPROTEIN YIAD-RELATED"/>
    <property type="match status" value="1"/>
</dbReference>
<dbReference type="Pfam" id="PF00691">
    <property type="entry name" value="OmpA"/>
    <property type="match status" value="1"/>
</dbReference>
<keyword evidence="3" id="KW-0998">Cell outer membrane</keyword>
<dbReference type="Proteomes" id="UP001500454">
    <property type="component" value="Unassembled WGS sequence"/>
</dbReference>
<accession>A0ABP8J0U3</accession>
<organism evidence="7 8">
    <name type="scientific">Hymenobacter koreensis</name>
    <dbReference type="NCBI Taxonomy" id="1084523"/>
    <lineage>
        <taxon>Bacteria</taxon>
        <taxon>Pseudomonadati</taxon>
        <taxon>Bacteroidota</taxon>
        <taxon>Cytophagia</taxon>
        <taxon>Cytophagales</taxon>
        <taxon>Hymenobacteraceae</taxon>
        <taxon>Hymenobacter</taxon>
    </lineage>
</organism>
<evidence type="ECO:0000256" key="2">
    <source>
        <dbReference type="ARBA" id="ARBA00023136"/>
    </source>
</evidence>
<feature type="chain" id="PRO_5046572014" description="OmpA-like domain-containing protein" evidence="5">
    <location>
        <begin position="19"/>
        <end position="172"/>
    </location>
</feature>
<name>A0ABP8J0U3_9BACT</name>
<dbReference type="SUPFAM" id="SSF103088">
    <property type="entry name" value="OmpA-like"/>
    <property type="match status" value="1"/>
</dbReference>
<keyword evidence="5" id="KW-0732">Signal</keyword>
<evidence type="ECO:0000259" key="6">
    <source>
        <dbReference type="PROSITE" id="PS51123"/>
    </source>
</evidence>
<dbReference type="PANTHER" id="PTHR30329">
    <property type="entry name" value="STATOR ELEMENT OF FLAGELLAR MOTOR COMPLEX"/>
    <property type="match status" value="1"/>
</dbReference>
<gene>
    <name evidence="7" type="ORF">GCM10023186_22940</name>
</gene>
<dbReference type="InterPro" id="IPR050330">
    <property type="entry name" value="Bact_OuterMem_StrucFunc"/>
</dbReference>
<protein>
    <recommendedName>
        <fullName evidence="6">OmpA-like domain-containing protein</fullName>
    </recommendedName>
</protein>
<proteinExistence type="predicted"/>
<keyword evidence="8" id="KW-1185">Reference proteome</keyword>
<dbReference type="Gene3D" id="3.30.1330.60">
    <property type="entry name" value="OmpA-like domain"/>
    <property type="match status" value="1"/>
</dbReference>
<dbReference type="InterPro" id="IPR036737">
    <property type="entry name" value="OmpA-like_sf"/>
</dbReference>
<comment type="caution">
    <text evidence="7">The sequence shown here is derived from an EMBL/GenBank/DDBJ whole genome shotgun (WGS) entry which is preliminary data.</text>
</comment>
<dbReference type="RefSeq" id="WP_345224302.1">
    <property type="nucleotide sequence ID" value="NZ_BAABHA010000006.1"/>
</dbReference>
<evidence type="ECO:0000313" key="7">
    <source>
        <dbReference type="EMBL" id="GAA4382527.1"/>
    </source>
</evidence>
<evidence type="ECO:0000313" key="8">
    <source>
        <dbReference type="Proteomes" id="UP001500454"/>
    </source>
</evidence>
<comment type="subcellular location">
    <subcellularLocation>
        <location evidence="1">Cell outer membrane</location>
    </subcellularLocation>
</comment>
<reference evidence="8" key="1">
    <citation type="journal article" date="2019" name="Int. J. Syst. Evol. Microbiol.">
        <title>The Global Catalogue of Microorganisms (GCM) 10K type strain sequencing project: providing services to taxonomists for standard genome sequencing and annotation.</title>
        <authorList>
            <consortium name="The Broad Institute Genomics Platform"/>
            <consortium name="The Broad Institute Genome Sequencing Center for Infectious Disease"/>
            <person name="Wu L."/>
            <person name="Ma J."/>
        </authorList>
    </citation>
    <scope>NUCLEOTIDE SEQUENCE [LARGE SCALE GENOMIC DNA]</scope>
    <source>
        <strain evidence="8">JCM 17924</strain>
    </source>
</reference>
<evidence type="ECO:0000256" key="3">
    <source>
        <dbReference type="ARBA" id="ARBA00023237"/>
    </source>
</evidence>
<evidence type="ECO:0000256" key="5">
    <source>
        <dbReference type="SAM" id="SignalP"/>
    </source>
</evidence>
<dbReference type="CDD" id="cd07185">
    <property type="entry name" value="OmpA_C-like"/>
    <property type="match status" value="1"/>
</dbReference>